<feature type="transmembrane region" description="Helical" evidence="7">
    <location>
        <begin position="445"/>
        <end position="463"/>
    </location>
</feature>
<feature type="transmembrane region" description="Helical" evidence="7">
    <location>
        <begin position="421"/>
        <end position="438"/>
    </location>
</feature>
<evidence type="ECO:0000256" key="3">
    <source>
        <dbReference type="ARBA" id="ARBA00022692"/>
    </source>
</evidence>
<keyword evidence="10" id="KW-1185">Reference proteome</keyword>
<dbReference type="RefSeq" id="WP_213680535.1">
    <property type="nucleotide sequence ID" value="NZ_CP074572.1"/>
</dbReference>
<feature type="transmembrane region" description="Helical" evidence="7">
    <location>
        <begin position="33"/>
        <end position="56"/>
    </location>
</feature>
<dbReference type="EMBL" id="CP074572">
    <property type="protein sequence ID" value="QVK21873.1"/>
    <property type="molecule type" value="Genomic_DNA"/>
</dbReference>
<feature type="transmembrane region" description="Helical" evidence="7">
    <location>
        <begin position="93"/>
        <end position="109"/>
    </location>
</feature>
<dbReference type="Pfam" id="PF13515">
    <property type="entry name" value="FUSC_2"/>
    <property type="match status" value="1"/>
</dbReference>
<feature type="transmembrane region" description="Helical" evidence="7">
    <location>
        <begin position="116"/>
        <end position="134"/>
    </location>
</feature>
<dbReference type="PANTHER" id="PTHR30509:SF9">
    <property type="entry name" value="MULTIDRUG RESISTANCE PROTEIN MDTO"/>
    <property type="match status" value="1"/>
</dbReference>
<organism evidence="9 10">
    <name type="scientific">Shewanella dokdonensis</name>
    <dbReference type="NCBI Taxonomy" id="712036"/>
    <lineage>
        <taxon>Bacteria</taxon>
        <taxon>Pseudomonadati</taxon>
        <taxon>Pseudomonadota</taxon>
        <taxon>Gammaproteobacteria</taxon>
        <taxon>Alteromonadales</taxon>
        <taxon>Shewanellaceae</taxon>
        <taxon>Shewanella</taxon>
    </lineage>
</organism>
<evidence type="ECO:0000256" key="4">
    <source>
        <dbReference type="ARBA" id="ARBA00022989"/>
    </source>
</evidence>
<dbReference type="InterPro" id="IPR049453">
    <property type="entry name" value="Memb_transporter_dom"/>
</dbReference>
<evidence type="ECO:0000256" key="1">
    <source>
        <dbReference type="ARBA" id="ARBA00004651"/>
    </source>
</evidence>
<evidence type="ECO:0000256" key="5">
    <source>
        <dbReference type="ARBA" id="ARBA00023136"/>
    </source>
</evidence>
<dbReference type="PANTHER" id="PTHR30509">
    <property type="entry name" value="P-HYDROXYBENZOIC ACID EFFLUX PUMP SUBUNIT-RELATED"/>
    <property type="match status" value="1"/>
</dbReference>
<evidence type="ECO:0000313" key="9">
    <source>
        <dbReference type="EMBL" id="QVK21873.1"/>
    </source>
</evidence>
<evidence type="ECO:0000313" key="10">
    <source>
        <dbReference type="Proteomes" id="UP000676428"/>
    </source>
</evidence>
<name>A0ABX8DAF8_9GAMM</name>
<proteinExistence type="inferred from homology"/>
<comment type="similarity">
    <text evidence="6">Belongs to the YccS/YhfK family.</text>
</comment>
<feature type="transmembrane region" description="Helical" evidence="7">
    <location>
        <begin position="68"/>
        <end position="87"/>
    </location>
</feature>
<accession>A0ABX8DAF8</accession>
<reference evidence="9 10" key="1">
    <citation type="journal article" date="2012" name="Int. J. Syst. Evol. Microbiol.">
        <title>Shewanella dokdonensis sp. nov., isolated from seawater.</title>
        <authorList>
            <person name="Sung H.R."/>
            <person name="Yoon J.H."/>
            <person name="Ghim S.Y."/>
        </authorList>
    </citation>
    <scope>NUCLEOTIDE SEQUENCE [LARGE SCALE GENOMIC DNA]</scope>
    <source>
        <strain evidence="9 10">DSM 23626</strain>
    </source>
</reference>
<protein>
    <submittedName>
        <fullName evidence="9">FUSC family protein</fullName>
    </submittedName>
</protein>
<evidence type="ECO:0000256" key="6">
    <source>
        <dbReference type="ARBA" id="ARBA00043993"/>
    </source>
</evidence>
<comment type="subcellular location">
    <subcellularLocation>
        <location evidence="1">Cell membrane</location>
        <topology evidence="1">Multi-pass membrane protein</topology>
    </subcellularLocation>
</comment>
<keyword evidence="3 7" id="KW-0812">Transmembrane</keyword>
<evidence type="ECO:0000256" key="2">
    <source>
        <dbReference type="ARBA" id="ARBA00022475"/>
    </source>
</evidence>
<feature type="domain" description="Integral membrane bound transporter" evidence="8">
    <location>
        <begin position="362"/>
        <end position="484"/>
    </location>
</feature>
<feature type="transmembrane region" description="Helical" evidence="7">
    <location>
        <begin position="373"/>
        <end position="391"/>
    </location>
</feature>
<keyword evidence="2" id="KW-1003">Cell membrane</keyword>
<feature type="transmembrane region" description="Helical" evidence="7">
    <location>
        <begin position="140"/>
        <end position="165"/>
    </location>
</feature>
<evidence type="ECO:0000259" key="8">
    <source>
        <dbReference type="Pfam" id="PF13515"/>
    </source>
</evidence>
<keyword evidence="5 7" id="KW-0472">Membrane</keyword>
<feature type="transmembrane region" description="Helical" evidence="7">
    <location>
        <begin position="469"/>
        <end position="490"/>
    </location>
</feature>
<dbReference type="Proteomes" id="UP000676428">
    <property type="component" value="Chromosome"/>
</dbReference>
<keyword evidence="4 7" id="KW-1133">Transmembrane helix</keyword>
<sequence>MFSKIITLVLHWLPDRSDLPEGLRIGLPMMAGLLLFSAVGDTASGVNALICAWLVGVQGRNIAYPKRLTLLSLSAVLCCIGAGLALLSLIQPLLGIAVLMLIGLLYGLCSNQRKYIQLLTYNAGFSLICAMHLLETDTPWLMVLLSTAFGSWSAMLSAVIAGPWLSIRQGEQLLAKVTQQFISWCAILGYSDAANVGKRLALREQLDDAIAVLAHWLQEMPDNSAVKRIAGGLRSQLQLIEAMEEVGRIRQHETSVNNAEALQHYLLEFAANFDRFLHREAQLPTLPLENGQHPTLAAVEQQIQQALQPDAPLPANWRTILKLIWPSDADSIKTQWRKALHKGSREWHHGLRILFTLFCCQLVVELLPFQQGYWVTLTAFILLMAAPLGQLQLRIWGRFYGTLLGSLLALGLVWYCGTGAWLLPATCLTLFLAFATYYKARYEIHVFWLTVMMVFAITLLLPAEPYIAFYRALDTLTGVVLSVLAMYLFIPSWTRRWLDNYVCHFVELEQQWLQTIADGAPDIALRWQAHAALRQLSMEISYMKLEPNTSARELQDWQSFLWLGLTLHCTLVVLARQGQQPQLQPLSQQLAAWSPLFRRRLQPQWSVLPETAIASDEVHLWLLQDIAQLYSWLHWQRPFQLAASRQ</sequence>
<gene>
    <name evidence="9" type="ORF">KHX94_10005</name>
</gene>
<evidence type="ECO:0000256" key="7">
    <source>
        <dbReference type="SAM" id="Phobius"/>
    </source>
</evidence>